<dbReference type="Pfam" id="PF00085">
    <property type="entry name" value="Thioredoxin"/>
    <property type="match status" value="1"/>
</dbReference>
<accession>A0A6J5LX77</accession>
<dbReference type="PANTHER" id="PTHR45663">
    <property type="entry name" value="GEO12009P1"/>
    <property type="match status" value="1"/>
</dbReference>
<protein>
    <submittedName>
        <fullName evidence="2">TrxA Thiol-disulfide isomerase and thioredoxins</fullName>
    </submittedName>
</protein>
<dbReference type="PANTHER" id="PTHR45663:SF11">
    <property type="entry name" value="GEO12009P1"/>
    <property type="match status" value="1"/>
</dbReference>
<gene>
    <name evidence="2" type="ORF">UFOVP331_64</name>
</gene>
<dbReference type="InterPro" id="IPR013766">
    <property type="entry name" value="Thioredoxin_domain"/>
</dbReference>
<name>A0A6J5LX77_9CAUD</name>
<dbReference type="Gene3D" id="3.40.30.10">
    <property type="entry name" value="Glutaredoxin"/>
    <property type="match status" value="1"/>
</dbReference>
<organism evidence="2">
    <name type="scientific">uncultured Caudovirales phage</name>
    <dbReference type="NCBI Taxonomy" id="2100421"/>
    <lineage>
        <taxon>Viruses</taxon>
        <taxon>Duplodnaviria</taxon>
        <taxon>Heunggongvirae</taxon>
        <taxon>Uroviricota</taxon>
        <taxon>Caudoviricetes</taxon>
        <taxon>Peduoviridae</taxon>
        <taxon>Maltschvirus</taxon>
        <taxon>Maltschvirus maltsch</taxon>
    </lineage>
</organism>
<dbReference type="CDD" id="cd02947">
    <property type="entry name" value="TRX_family"/>
    <property type="match status" value="1"/>
</dbReference>
<dbReference type="GO" id="GO:0015035">
    <property type="term" value="F:protein-disulfide reductase activity"/>
    <property type="evidence" value="ECO:0007669"/>
    <property type="project" value="TreeGrafter"/>
</dbReference>
<proteinExistence type="predicted"/>
<feature type="domain" description="Thioredoxin" evidence="1">
    <location>
        <begin position="1"/>
        <end position="85"/>
    </location>
</feature>
<evidence type="ECO:0000313" key="2">
    <source>
        <dbReference type="EMBL" id="CAB4138482.1"/>
    </source>
</evidence>
<dbReference type="GO" id="GO:0016853">
    <property type="term" value="F:isomerase activity"/>
    <property type="evidence" value="ECO:0007669"/>
    <property type="project" value="UniProtKB-KW"/>
</dbReference>
<keyword evidence="2" id="KW-0413">Isomerase</keyword>
<evidence type="ECO:0000259" key="1">
    <source>
        <dbReference type="PROSITE" id="PS51352"/>
    </source>
</evidence>
<dbReference type="EMBL" id="LR796345">
    <property type="protein sequence ID" value="CAB4138482.1"/>
    <property type="molecule type" value="Genomic_DNA"/>
</dbReference>
<reference evidence="2" key="1">
    <citation type="submission" date="2020-04" db="EMBL/GenBank/DDBJ databases">
        <authorList>
            <person name="Chiriac C."/>
            <person name="Salcher M."/>
            <person name="Ghai R."/>
            <person name="Kavagutti S V."/>
        </authorList>
    </citation>
    <scope>NUCLEOTIDE SEQUENCE</scope>
</reference>
<dbReference type="PROSITE" id="PS51352">
    <property type="entry name" value="THIOREDOXIN_2"/>
    <property type="match status" value="1"/>
</dbReference>
<dbReference type="InterPro" id="IPR036249">
    <property type="entry name" value="Thioredoxin-like_sf"/>
</dbReference>
<dbReference type="SUPFAM" id="SSF52833">
    <property type="entry name" value="Thioredoxin-like"/>
    <property type="match status" value="1"/>
</dbReference>
<sequence>MNKTIWYFSAPWCQPCKAFGPTMDRVNEVVPVKKVNIDYEPDAPGKYGVTSIPTIILVENEQPVKRHTGVMSYNDVLRWADINNA</sequence>